<dbReference type="EMBL" id="AWWI01000170">
    <property type="protein sequence ID" value="PIL17164.1"/>
    <property type="molecule type" value="Genomic_DNA"/>
</dbReference>
<evidence type="ECO:0000313" key="2">
    <source>
        <dbReference type="Proteomes" id="UP000231259"/>
    </source>
</evidence>
<keyword evidence="2" id="KW-1185">Reference proteome</keyword>
<organism evidence="1 2">
    <name type="scientific">Puniceibacterium antarcticum</name>
    <dbReference type="NCBI Taxonomy" id="1206336"/>
    <lineage>
        <taxon>Bacteria</taxon>
        <taxon>Pseudomonadati</taxon>
        <taxon>Pseudomonadota</taxon>
        <taxon>Alphaproteobacteria</taxon>
        <taxon>Rhodobacterales</taxon>
        <taxon>Paracoccaceae</taxon>
        <taxon>Puniceibacterium</taxon>
    </lineage>
</organism>
<proteinExistence type="predicted"/>
<evidence type="ECO:0000313" key="1">
    <source>
        <dbReference type="EMBL" id="PIL17164.1"/>
    </source>
</evidence>
<protein>
    <submittedName>
        <fullName evidence="1">Uncharacterized protein</fullName>
    </submittedName>
</protein>
<dbReference type="RefSeq" id="WP_099913317.1">
    <property type="nucleotide sequence ID" value="NZ_AWWI01000170.1"/>
</dbReference>
<dbReference type="AntiFam" id="ANF00165">
    <property type="entry name" value="Shadow ORF (opposite Transposase_Mut domain)"/>
</dbReference>
<comment type="caution">
    <text evidence="1">The sequence shown here is derived from an EMBL/GenBank/DDBJ whole genome shotgun (WGS) entry which is preliminary data.</text>
</comment>
<gene>
    <name evidence="1" type="ORF">P775_24880</name>
</gene>
<dbReference type="Proteomes" id="UP000231259">
    <property type="component" value="Unassembled WGS sequence"/>
</dbReference>
<accession>A0A2G8R6K2</accession>
<dbReference type="AlphaFoldDB" id="A0A2G8R6K2"/>
<reference evidence="1 2" key="1">
    <citation type="submission" date="2013-09" db="EMBL/GenBank/DDBJ databases">
        <title>Genome sequencing of Phaeobacter antarcticus sp. nov. SM1211.</title>
        <authorList>
            <person name="Zhang X.-Y."/>
            <person name="Liu C."/>
            <person name="Chen X.-L."/>
            <person name="Xie B.-B."/>
            <person name="Qin Q.-L."/>
            <person name="Rong J.-C."/>
            <person name="Zhang Y.-Z."/>
        </authorList>
    </citation>
    <scope>NUCLEOTIDE SEQUENCE [LARGE SCALE GENOMIC DNA]</scope>
    <source>
        <strain evidence="1 2">SM1211</strain>
    </source>
</reference>
<sequence>MVFPTNANNIGEVLYFAVEEFDRIGEVQLGAMLIQKGHLGQSVLFCVVHDVRKAWYFWADLIGDCAPLGAGSCGCRLGKGCDIALKMNPTALPLGAQNLYEGYLEPRQLALLGATHACSRQHPVHVSSGRCMASQPRRQST</sequence>
<name>A0A2G8R6K2_9RHOB</name>